<reference evidence="2 3" key="1">
    <citation type="journal article" date="2016" name="Mol. Biol. Evol.">
        <title>Comparative Genomics of Early-Diverging Mushroom-Forming Fungi Provides Insights into the Origins of Lignocellulose Decay Capabilities.</title>
        <authorList>
            <person name="Nagy L.G."/>
            <person name="Riley R."/>
            <person name="Tritt A."/>
            <person name="Adam C."/>
            <person name="Daum C."/>
            <person name="Floudas D."/>
            <person name="Sun H."/>
            <person name="Yadav J.S."/>
            <person name="Pangilinan J."/>
            <person name="Larsson K.H."/>
            <person name="Matsuura K."/>
            <person name="Barry K."/>
            <person name="Labutti K."/>
            <person name="Kuo R."/>
            <person name="Ohm R.A."/>
            <person name="Bhattacharya S.S."/>
            <person name="Shirouzu T."/>
            <person name="Yoshinaga Y."/>
            <person name="Martin F.M."/>
            <person name="Grigoriev I.V."/>
            <person name="Hibbett D.S."/>
        </authorList>
    </citation>
    <scope>NUCLEOTIDE SEQUENCE [LARGE SCALE GENOMIC DNA]</scope>
    <source>
        <strain evidence="2 3">HHB10207 ss-3</strain>
    </source>
</reference>
<keyword evidence="1" id="KW-0732">Signal</keyword>
<dbReference type="AlphaFoldDB" id="A0A165ZE94"/>
<gene>
    <name evidence="2" type="ORF">SISSUDRAFT_1036466</name>
</gene>
<protein>
    <recommendedName>
        <fullName evidence="4">Secreted protein</fullName>
    </recommendedName>
</protein>
<sequence>MFLKAHHCILFLTLVFALTYAHPLIPTFLPTFLEKRGGGGGYPTAPGPIILPDICADLGIELDVIFTSLSKCASYGQDPTSLITELSVQLTLCAELILEKPHSYWNEQVFFEHCANLIINIQAIIAQFHLTLILSLIVKLRIDAILSLLLTNCKHVFINACDEIGFKISGSIIAVLVQHQFVLTVKVLGLVGIGI</sequence>
<feature type="chain" id="PRO_5007869956" description="Secreted protein" evidence="1">
    <location>
        <begin position="22"/>
        <end position="195"/>
    </location>
</feature>
<name>A0A165ZE94_9AGAM</name>
<evidence type="ECO:0000256" key="1">
    <source>
        <dbReference type="SAM" id="SignalP"/>
    </source>
</evidence>
<organism evidence="2 3">
    <name type="scientific">Sistotremastrum suecicum HHB10207 ss-3</name>
    <dbReference type="NCBI Taxonomy" id="1314776"/>
    <lineage>
        <taxon>Eukaryota</taxon>
        <taxon>Fungi</taxon>
        <taxon>Dikarya</taxon>
        <taxon>Basidiomycota</taxon>
        <taxon>Agaricomycotina</taxon>
        <taxon>Agaricomycetes</taxon>
        <taxon>Sistotremastrales</taxon>
        <taxon>Sistotremastraceae</taxon>
        <taxon>Sistotremastrum</taxon>
    </lineage>
</organism>
<evidence type="ECO:0008006" key="4">
    <source>
        <dbReference type="Google" id="ProtNLM"/>
    </source>
</evidence>
<keyword evidence="3" id="KW-1185">Reference proteome</keyword>
<evidence type="ECO:0000313" key="3">
    <source>
        <dbReference type="Proteomes" id="UP000076798"/>
    </source>
</evidence>
<evidence type="ECO:0000313" key="2">
    <source>
        <dbReference type="EMBL" id="KZT34221.1"/>
    </source>
</evidence>
<dbReference type="Proteomes" id="UP000076798">
    <property type="component" value="Unassembled WGS sequence"/>
</dbReference>
<accession>A0A165ZE94</accession>
<proteinExistence type="predicted"/>
<dbReference type="EMBL" id="KV428193">
    <property type="protein sequence ID" value="KZT34221.1"/>
    <property type="molecule type" value="Genomic_DNA"/>
</dbReference>
<feature type="signal peptide" evidence="1">
    <location>
        <begin position="1"/>
        <end position="21"/>
    </location>
</feature>